<comment type="caution">
    <text evidence="1">The sequence shown here is derived from an EMBL/GenBank/DDBJ whole genome shotgun (WGS) entry which is preliminary data.</text>
</comment>
<evidence type="ECO:0000313" key="2">
    <source>
        <dbReference type="Proteomes" id="UP001498398"/>
    </source>
</evidence>
<accession>A0ABR1IYV5</accession>
<dbReference type="InterPro" id="IPR032675">
    <property type="entry name" value="LRR_dom_sf"/>
</dbReference>
<sequence>MVSTDFPLELCAEIMGHCNPESLKSCILVCRDWFPFARPHLFHDFSFPPENQLKQFKDDDDEIIREKLERFIDDMNASTLLPSLSTIVRRLRINTGCFTYPHKVPAFYSELPFKGLTHIRLQAITFDNVAQESFCKLLERQPSMESLIFDHGYYDRSDGDILNFYRALSSAKCLHTLGIPADEQFTGDLDTLPESENPPRLQALRFSLDQAKWIRKLVSSHLFNTASLRKLVVTLGSVEDFNSCFQAIGNRCGSAITSLSLEFAFEFKSLLPEDLTVFDNFVNLTHFSIKLWLLFRDWDDSVCDLFKSLLLRLQGLQNLTIAPGDYGGFYRDFPYFFDESFDSFLSTLPGTSPRLETINLNVPADEMVLAETLAGCLPKTQERGLLKICVGHNFGPFELQRSS</sequence>
<dbReference type="InterPro" id="IPR036047">
    <property type="entry name" value="F-box-like_dom_sf"/>
</dbReference>
<dbReference type="Gene3D" id="3.80.10.10">
    <property type="entry name" value="Ribonuclease Inhibitor"/>
    <property type="match status" value="1"/>
</dbReference>
<dbReference type="SUPFAM" id="SSF81383">
    <property type="entry name" value="F-box domain"/>
    <property type="match status" value="1"/>
</dbReference>
<reference evidence="1 2" key="1">
    <citation type="submission" date="2024-01" db="EMBL/GenBank/DDBJ databases">
        <title>A draft genome for the cacao thread blight pathogen Marasmiellus scandens.</title>
        <authorList>
            <person name="Baruah I.K."/>
            <person name="Leung J."/>
            <person name="Bukari Y."/>
            <person name="Amoako-Attah I."/>
            <person name="Meinhardt L.W."/>
            <person name="Bailey B.A."/>
            <person name="Cohen S.P."/>
        </authorList>
    </citation>
    <scope>NUCLEOTIDE SEQUENCE [LARGE SCALE GENOMIC DNA]</scope>
    <source>
        <strain evidence="1 2">GH-19</strain>
    </source>
</reference>
<dbReference type="Proteomes" id="UP001498398">
    <property type="component" value="Unassembled WGS sequence"/>
</dbReference>
<keyword evidence="2" id="KW-1185">Reference proteome</keyword>
<gene>
    <name evidence="1" type="ORF">VKT23_015953</name>
</gene>
<name>A0ABR1IYV5_9AGAR</name>
<evidence type="ECO:0008006" key="3">
    <source>
        <dbReference type="Google" id="ProtNLM"/>
    </source>
</evidence>
<dbReference type="EMBL" id="JBANRG010000057">
    <property type="protein sequence ID" value="KAK7442707.1"/>
    <property type="molecule type" value="Genomic_DNA"/>
</dbReference>
<proteinExistence type="predicted"/>
<organism evidence="1 2">
    <name type="scientific">Marasmiellus scandens</name>
    <dbReference type="NCBI Taxonomy" id="2682957"/>
    <lineage>
        <taxon>Eukaryota</taxon>
        <taxon>Fungi</taxon>
        <taxon>Dikarya</taxon>
        <taxon>Basidiomycota</taxon>
        <taxon>Agaricomycotina</taxon>
        <taxon>Agaricomycetes</taxon>
        <taxon>Agaricomycetidae</taxon>
        <taxon>Agaricales</taxon>
        <taxon>Marasmiineae</taxon>
        <taxon>Omphalotaceae</taxon>
        <taxon>Marasmiellus</taxon>
    </lineage>
</organism>
<protein>
    <recommendedName>
        <fullName evidence="3">F-box domain-containing protein</fullName>
    </recommendedName>
</protein>
<evidence type="ECO:0000313" key="1">
    <source>
        <dbReference type="EMBL" id="KAK7442707.1"/>
    </source>
</evidence>
<dbReference type="SUPFAM" id="SSF52047">
    <property type="entry name" value="RNI-like"/>
    <property type="match status" value="1"/>
</dbReference>